<accession>A0AAD9FYC8</accession>
<dbReference type="AlphaFoldDB" id="A0AAD9FYC8"/>
<organism evidence="1 2">
    <name type="scientific">Phytophthora citrophthora</name>
    <dbReference type="NCBI Taxonomy" id="4793"/>
    <lineage>
        <taxon>Eukaryota</taxon>
        <taxon>Sar</taxon>
        <taxon>Stramenopiles</taxon>
        <taxon>Oomycota</taxon>
        <taxon>Peronosporomycetes</taxon>
        <taxon>Peronosporales</taxon>
        <taxon>Peronosporaceae</taxon>
        <taxon>Phytophthora</taxon>
    </lineage>
</organism>
<dbReference type="Proteomes" id="UP001259832">
    <property type="component" value="Unassembled WGS sequence"/>
</dbReference>
<protein>
    <submittedName>
        <fullName evidence="1">Uncharacterized protein</fullName>
    </submittedName>
</protein>
<name>A0AAD9FYC8_9STRA</name>
<gene>
    <name evidence="1" type="ORF">P3T76_015963</name>
</gene>
<comment type="caution">
    <text evidence="1">The sequence shown here is derived from an EMBL/GenBank/DDBJ whole genome shotgun (WGS) entry which is preliminary data.</text>
</comment>
<sequence length="60" mass="6414">MNCVDIISAESSQFDWQRQSAAPVRVPPKDQTLICGLADVGQIALETSGSASLTNTKCNF</sequence>
<evidence type="ECO:0000313" key="2">
    <source>
        <dbReference type="Proteomes" id="UP001259832"/>
    </source>
</evidence>
<keyword evidence="2" id="KW-1185">Reference proteome</keyword>
<proteinExistence type="predicted"/>
<evidence type="ECO:0000313" key="1">
    <source>
        <dbReference type="EMBL" id="KAK1928546.1"/>
    </source>
</evidence>
<reference evidence="1" key="1">
    <citation type="submission" date="2023-08" db="EMBL/GenBank/DDBJ databases">
        <title>Reference Genome Resource for the Citrus Pathogen Phytophthora citrophthora.</title>
        <authorList>
            <person name="Moller H."/>
            <person name="Coetzee B."/>
            <person name="Rose L.J."/>
            <person name="Van Niekerk J.M."/>
        </authorList>
    </citation>
    <scope>NUCLEOTIDE SEQUENCE</scope>
    <source>
        <strain evidence="1">STE-U-9442</strain>
    </source>
</reference>
<dbReference type="EMBL" id="JASMQC010000063">
    <property type="protein sequence ID" value="KAK1928546.1"/>
    <property type="molecule type" value="Genomic_DNA"/>
</dbReference>